<accession>E3MKP2</accession>
<proteinExistence type="predicted"/>
<dbReference type="AlphaFoldDB" id="E3MKP2"/>
<protein>
    <submittedName>
        <fullName evidence="1">Uncharacterized protein</fullName>
    </submittedName>
</protein>
<organism evidence="2">
    <name type="scientific">Caenorhabditis remanei</name>
    <name type="common">Caenorhabditis vulgaris</name>
    <dbReference type="NCBI Taxonomy" id="31234"/>
    <lineage>
        <taxon>Eukaryota</taxon>
        <taxon>Metazoa</taxon>
        <taxon>Ecdysozoa</taxon>
        <taxon>Nematoda</taxon>
        <taxon>Chromadorea</taxon>
        <taxon>Rhabditida</taxon>
        <taxon>Rhabditina</taxon>
        <taxon>Rhabditomorpha</taxon>
        <taxon>Rhabditoidea</taxon>
        <taxon>Rhabditidae</taxon>
        <taxon>Peloderinae</taxon>
        <taxon>Caenorhabditis</taxon>
    </lineage>
</organism>
<reference evidence="1" key="1">
    <citation type="submission" date="2007-07" db="EMBL/GenBank/DDBJ databases">
        <title>PCAP assembly of the Caenorhabditis remanei genome.</title>
        <authorList>
            <consortium name="The Caenorhabditis remanei Sequencing Consortium"/>
            <person name="Wilson R.K."/>
        </authorList>
    </citation>
    <scope>NUCLEOTIDE SEQUENCE [LARGE SCALE GENOMIC DNA]</scope>
    <source>
        <strain evidence="1">PB4641</strain>
    </source>
</reference>
<evidence type="ECO:0000313" key="2">
    <source>
        <dbReference type="Proteomes" id="UP000008281"/>
    </source>
</evidence>
<keyword evidence="2" id="KW-1185">Reference proteome</keyword>
<dbReference type="HOGENOM" id="CLU_1662443_0_0_1"/>
<gene>
    <name evidence="1" type="ORF">CRE_27639</name>
</gene>
<dbReference type="EMBL" id="DS268452">
    <property type="protein sequence ID" value="EFP04014.1"/>
    <property type="molecule type" value="Genomic_DNA"/>
</dbReference>
<name>E3MKP2_CAERE</name>
<sequence length="159" mass="16948">MALRAARTYDAIAAPISLRLSPHQLAEDATVPVEGVTAPHQAPVLTKATTTAAEDIKLSVEALASPYAPADITTSRFADVENPSASYYDPVDVKAITAVKDVPDPSETTASPYAVETPAGDIPCGRTCDDKENGFYLLINCLLHRTYHPSAVSCSTRFR</sequence>
<evidence type="ECO:0000313" key="1">
    <source>
        <dbReference type="EMBL" id="EFP04014.1"/>
    </source>
</evidence>
<dbReference type="InParanoid" id="E3MKP2"/>
<dbReference type="Proteomes" id="UP000008281">
    <property type="component" value="Unassembled WGS sequence"/>
</dbReference>